<name>A0ABN9RTD9_9DINO</name>
<protein>
    <submittedName>
        <fullName evidence="1">Uncharacterized protein</fullName>
    </submittedName>
</protein>
<gene>
    <name evidence="1" type="ORF">PCOR1329_LOCUS23559</name>
</gene>
<dbReference type="Proteomes" id="UP001189429">
    <property type="component" value="Unassembled WGS sequence"/>
</dbReference>
<dbReference type="EMBL" id="CAUYUJ010008002">
    <property type="protein sequence ID" value="CAK0822568.1"/>
    <property type="molecule type" value="Genomic_DNA"/>
</dbReference>
<sequence>MIGLAGLSTGPRTFKQLLRTSWSVATLAQAAGVTTARAITRRSLLPSSIGSRPLQRAMALPMKTAMKTGMKAAMKTSMKAAMKKKKSMSTIAKGVQAKSQVLKGAKVKTSGGLTKDSLMKNKRGKVVSKKKHAAGKKLFAAVKKWGECVAKARAALGLKGFVAINGKKPEGKALYAKAKALYAQA</sequence>
<comment type="caution">
    <text evidence="1">The sequence shown here is derived from an EMBL/GenBank/DDBJ whole genome shotgun (WGS) entry which is preliminary data.</text>
</comment>
<proteinExistence type="predicted"/>
<dbReference type="Pfam" id="PF19060">
    <property type="entry name" value="DVNP"/>
    <property type="match status" value="1"/>
</dbReference>
<reference evidence="1" key="1">
    <citation type="submission" date="2023-10" db="EMBL/GenBank/DDBJ databases">
        <authorList>
            <person name="Chen Y."/>
            <person name="Shah S."/>
            <person name="Dougan E. K."/>
            <person name="Thang M."/>
            <person name="Chan C."/>
        </authorList>
    </citation>
    <scope>NUCLEOTIDE SEQUENCE [LARGE SCALE GENOMIC DNA]</scope>
</reference>
<accession>A0ABN9RTD9</accession>
<evidence type="ECO:0000313" key="1">
    <source>
        <dbReference type="EMBL" id="CAK0822568.1"/>
    </source>
</evidence>
<keyword evidence="2" id="KW-1185">Reference proteome</keyword>
<organism evidence="1 2">
    <name type="scientific">Prorocentrum cordatum</name>
    <dbReference type="NCBI Taxonomy" id="2364126"/>
    <lineage>
        <taxon>Eukaryota</taxon>
        <taxon>Sar</taxon>
        <taxon>Alveolata</taxon>
        <taxon>Dinophyceae</taxon>
        <taxon>Prorocentrales</taxon>
        <taxon>Prorocentraceae</taxon>
        <taxon>Prorocentrum</taxon>
    </lineage>
</organism>
<dbReference type="InterPro" id="IPR043928">
    <property type="entry name" value="DNVP"/>
</dbReference>
<evidence type="ECO:0000313" key="2">
    <source>
        <dbReference type="Proteomes" id="UP001189429"/>
    </source>
</evidence>